<keyword evidence="2" id="KW-1185">Reference proteome</keyword>
<name>A0A4S8NNT0_9ACTN</name>
<evidence type="ECO:0000313" key="2">
    <source>
        <dbReference type="Proteomes" id="UP000307087"/>
    </source>
</evidence>
<organism evidence="1 2">
    <name type="scientific">Nocardioides caeni</name>
    <dbReference type="NCBI Taxonomy" id="574700"/>
    <lineage>
        <taxon>Bacteria</taxon>
        <taxon>Bacillati</taxon>
        <taxon>Actinomycetota</taxon>
        <taxon>Actinomycetes</taxon>
        <taxon>Propionibacteriales</taxon>
        <taxon>Nocardioidaceae</taxon>
        <taxon>Nocardioides</taxon>
    </lineage>
</organism>
<sequence>MTTRIDCDTCVVRGLACHDCVVTVLLGPPPELVIDDEELRALDALAGAGLVPPLRLVRPVDGPEVESA</sequence>
<dbReference type="Proteomes" id="UP000307087">
    <property type="component" value="Unassembled WGS sequence"/>
</dbReference>
<dbReference type="EMBL" id="STGW01000001">
    <property type="protein sequence ID" value="THV18498.1"/>
    <property type="molecule type" value="Genomic_DNA"/>
</dbReference>
<dbReference type="AlphaFoldDB" id="A0A4S8NNT0"/>
<protein>
    <submittedName>
        <fullName evidence="1">Uncharacterized protein</fullName>
    </submittedName>
</protein>
<accession>A0A4S8NNT0</accession>
<dbReference type="RefSeq" id="WP_136561212.1">
    <property type="nucleotide sequence ID" value="NZ_BAABLS010000002.1"/>
</dbReference>
<dbReference type="OrthoDB" id="4774211at2"/>
<gene>
    <name evidence="1" type="ORF">E9934_02455</name>
</gene>
<proteinExistence type="predicted"/>
<reference evidence="1 2" key="1">
    <citation type="journal article" date="2009" name="Int. J. Syst. Evol. Microbiol.">
        <title>Nocardioides caeni sp. nov., isolated from wastewater.</title>
        <authorList>
            <person name="Yoon J.H."/>
            <person name="Kang S.J."/>
            <person name="Park S."/>
            <person name="Kim W."/>
            <person name="Oh T.K."/>
        </authorList>
    </citation>
    <scope>NUCLEOTIDE SEQUENCE [LARGE SCALE GENOMIC DNA]</scope>
    <source>
        <strain evidence="1 2">DSM 23134</strain>
    </source>
</reference>
<comment type="caution">
    <text evidence="1">The sequence shown here is derived from an EMBL/GenBank/DDBJ whole genome shotgun (WGS) entry which is preliminary data.</text>
</comment>
<evidence type="ECO:0000313" key="1">
    <source>
        <dbReference type="EMBL" id="THV18498.1"/>
    </source>
</evidence>